<accession>A0A5E9FZJ1</accession>
<evidence type="ECO:0000313" key="3">
    <source>
        <dbReference type="Proteomes" id="UP000199639"/>
    </source>
</evidence>
<dbReference type="EMBL" id="FNIB01000007">
    <property type="protein sequence ID" value="SDN76745.1"/>
    <property type="molecule type" value="Genomic_DNA"/>
</dbReference>
<feature type="region of interest" description="Disordered" evidence="1">
    <location>
        <begin position="1"/>
        <end position="75"/>
    </location>
</feature>
<dbReference type="Proteomes" id="UP000199639">
    <property type="component" value="Unassembled WGS sequence"/>
</dbReference>
<gene>
    <name evidence="2" type="ORF">SAMN05216368_107116</name>
</gene>
<reference evidence="2 3" key="1">
    <citation type="submission" date="2016-10" db="EMBL/GenBank/DDBJ databases">
        <authorList>
            <person name="Varghese N."/>
            <person name="Submissions S."/>
        </authorList>
    </citation>
    <scope>NUCLEOTIDE SEQUENCE [LARGE SCALE GENOMIC DNA]</scope>
    <source>
        <strain evidence="2 3">CGMCC 1.11215</strain>
    </source>
</reference>
<proteinExistence type="predicted"/>
<evidence type="ECO:0000256" key="1">
    <source>
        <dbReference type="SAM" id="MobiDB-lite"/>
    </source>
</evidence>
<protein>
    <submittedName>
        <fullName evidence="2">Uncharacterized protein</fullName>
    </submittedName>
</protein>
<feature type="compositionally biased region" description="Basic and acidic residues" evidence="1">
    <location>
        <begin position="48"/>
        <end position="66"/>
    </location>
</feature>
<feature type="region of interest" description="Disordered" evidence="1">
    <location>
        <begin position="87"/>
        <end position="174"/>
    </location>
</feature>
<name>A0A5E9FZJ1_9MICO</name>
<dbReference type="AlphaFoldDB" id="A0A5E9FZJ1"/>
<evidence type="ECO:0000313" key="2">
    <source>
        <dbReference type="EMBL" id="SDN76745.1"/>
    </source>
</evidence>
<feature type="compositionally biased region" description="Low complexity" evidence="1">
    <location>
        <begin position="125"/>
        <end position="134"/>
    </location>
</feature>
<sequence length="210" mass="22635">MNTASARVVPAIRSGCSPTPNAPASTSTSTSTRTRTRTRTQNPGRCDGAVHPDAHAPHDAENDRENQGNIGQADVGTHEGECTAAAATTATTGPGNRRVPIRASGPIRAKTTARNHPIRARLGRSESGSGPGPRIMSNRSKPPRPRPGQHGHRRHLDQKEDHHEQPQSNGPRHAVSVPAVLPVWWHGLMLLPCAGRRIRPRKYLPATRRS</sequence>
<feature type="compositionally biased region" description="Basic residues" evidence="1">
    <location>
        <begin position="111"/>
        <end position="122"/>
    </location>
</feature>
<feature type="compositionally biased region" description="Basic residues" evidence="1">
    <location>
        <begin position="141"/>
        <end position="156"/>
    </location>
</feature>
<organism evidence="2 3">
    <name type="scientific">Cryobacterium flavum</name>
    <dbReference type="NCBI Taxonomy" id="1424659"/>
    <lineage>
        <taxon>Bacteria</taxon>
        <taxon>Bacillati</taxon>
        <taxon>Actinomycetota</taxon>
        <taxon>Actinomycetes</taxon>
        <taxon>Micrococcales</taxon>
        <taxon>Microbacteriaceae</taxon>
        <taxon>Cryobacterium</taxon>
    </lineage>
</organism>